<dbReference type="Proteomes" id="UP000054559">
    <property type="component" value="Unassembled WGS sequence"/>
</dbReference>
<gene>
    <name evidence="2" type="ORF">CISG_08892</name>
</gene>
<sequence>MTLIPLSHDPPKRVPPPNLTFKSCMPLSHLTRPPLDIELVSEFSTISSPNARPTPSTSITEKIYDPSCGNRQSNTLQLAWEEAIIMPWD</sequence>
<organism evidence="2 3">
    <name type="scientific">Coccidioides immitis RMSCC 3703</name>
    <dbReference type="NCBI Taxonomy" id="454286"/>
    <lineage>
        <taxon>Eukaryota</taxon>
        <taxon>Fungi</taxon>
        <taxon>Dikarya</taxon>
        <taxon>Ascomycota</taxon>
        <taxon>Pezizomycotina</taxon>
        <taxon>Eurotiomycetes</taxon>
        <taxon>Eurotiomycetidae</taxon>
        <taxon>Onygenales</taxon>
        <taxon>Onygenaceae</taxon>
        <taxon>Coccidioides</taxon>
    </lineage>
</organism>
<reference evidence="3" key="1">
    <citation type="journal article" date="2010" name="Genome Res.">
        <title>Population genomic sequencing of Coccidioides fungi reveals recent hybridization and transposon control.</title>
        <authorList>
            <person name="Neafsey D.E."/>
            <person name="Barker B.M."/>
            <person name="Sharpton T.J."/>
            <person name="Stajich J.E."/>
            <person name="Park D.J."/>
            <person name="Whiston E."/>
            <person name="Hung C.-Y."/>
            <person name="McMahan C."/>
            <person name="White J."/>
            <person name="Sykes S."/>
            <person name="Heiman D."/>
            <person name="Young S."/>
            <person name="Zeng Q."/>
            <person name="Abouelleil A."/>
            <person name="Aftuck L."/>
            <person name="Bessette D."/>
            <person name="Brown A."/>
            <person name="FitzGerald M."/>
            <person name="Lui A."/>
            <person name="Macdonald J.P."/>
            <person name="Priest M."/>
            <person name="Orbach M.J."/>
            <person name="Galgiani J.N."/>
            <person name="Kirkland T.N."/>
            <person name="Cole G.T."/>
            <person name="Birren B.W."/>
            <person name="Henn M.R."/>
            <person name="Taylor J.W."/>
            <person name="Rounsley S.D."/>
        </authorList>
    </citation>
    <scope>NUCLEOTIDE SEQUENCE [LARGE SCALE GENOMIC DNA]</scope>
    <source>
        <strain evidence="3">RMSCC 3703</strain>
    </source>
</reference>
<feature type="compositionally biased region" description="Polar residues" evidence="1">
    <location>
        <begin position="46"/>
        <end position="60"/>
    </location>
</feature>
<proteinExistence type="predicted"/>
<feature type="region of interest" description="Disordered" evidence="1">
    <location>
        <begin position="46"/>
        <end position="66"/>
    </location>
</feature>
<evidence type="ECO:0000313" key="2">
    <source>
        <dbReference type="EMBL" id="KMU80950.1"/>
    </source>
</evidence>
<dbReference type="AlphaFoldDB" id="A0A0J8R939"/>
<evidence type="ECO:0000256" key="1">
    <source>
        <dbReference type="SAM" id="MobiDB-lite"/>
    </source>
</evidence>
<name>A0A0J8R939_COCIT</name>
<protein>
    <submittedName>
        <fullName evidence="2">Uncharacterized protein</fullName>
    </submittedName>
</protein>
<evidence type="ECO:0000313" key="3">
    <source>
        <dbReference type="Proteomes" id="UP000054559"/>
    </source>
</evidence>
<dbReference type="EMBL" id="DS268195">
    <property type="protein sequence ID" value="KMU80950.1"/>
    <property type="molecule type" value="Genomic_DNA"/>
</dbReference>
<accession>A0A0J8R939</accession>